<gene>
    <name evidence="1" type="ORF">PMIN01_03398</name>
</gene>
<name>A0A9P6KTC2_9PLEO</name>
<evidence type="ECO:0000313" key="2">
    <source>
        <dbReference type="Proteomes" id="UP000756921"/>
    </source>
</evidence>
<dbReference type="EMBL" id="WJXW01000003">
    <property type="protein sequence ID" value="KAF9738115.1"/>
    <property type="molecule type" value="Genomic_DNA"/>
</dbReference>
<keyword evidence="2" id="KW-1185">Reference proteome</keyword>
<proteinExistence type="predicted"/>
<dbReference type="AlphaFoldDB" id="A0A9P6KTC2"/>
<evidence type="ECO:0000313" key="1">
    <source>
        <dbReference type="EMBL" id="KAF9738115.1"/>
    </source>
</evidence>
<comment type="caution">
    <text evidence="1">The sequence shown here is derived from an EMBL/GenBank/DDBJ whole genome shotgun (WGS) entry which is preliminary data.</text>
</comment>
<reference evidence="1" key="1">
    <citation type="journal article" date="2020" name="Mol. Plant Microbe Interact.">
        <title>Genome Sequence of the Biocontrol Agent Coniothyrium minitans strain Conio (IMI 134523).</title>
        <authorList>
            <person name="Patel D."/>
            <person name="Shittu T.A."/>
            <person name="Baroncelli R."/>
            <person name="Muthumeenakshi S."/>
            <person name="Osborne T.H."/>
            <person name="Janganan T.K."/>
            <person name="Sreenivasaprasad S."/>
        </authorList>
    </citation>
    <scope>NUCLEOTIDE SEQUENCE</scope>
    <source>
        <strain evidence="1">Conio</strain>
    </source>
</reference>
<protein>
    <submittedName>
        <fullName evidence="1">Uncharacterized protein</fullName>
    </submittedName>
</protein>
<dbReference type="Proteomes" id="UP000756921">
    <property type="component" value="Unassembled WGS sequence"/>
</dbReference>
<organism evidence="1 2">
    <name type="scientific">Paraphaeosphaeria minitans</name>
    <dbReference type="NCBI Taxonomy" id="565426"/>
    <lineage>
        <taxon>Eukaryota</taxon>
        <taxon>Fungi</taxon>
        <taxon>Dikarya</taxon>
        <taxon>Ascomycota</taxon>
        <taxon>Pezizomycotina</taxon>
        <taxon>Dothideomycetes</taxon>
        <taxon>Pleosporomycetidae</taxon>
        <taxon>Pleosporales</taxon>
        <taxon>Massarineae</taxon>
        <taxon>Didymosphaeriaceae</taxon>
        <taxon>Paraphaeosphaeria</taxon>
    </lineage>
</organism>
<accession>A0A9P6KTC2</accession>
<sequence>MSDGGPGKDGKEVMQKNHVARQVVDRSLIPDPGPPACIAQAHPAYLYLAIRFYNHIDAPTGPHGLGLYCSGRNDPDGFVQRLGSPTTDHAEWQGLMNGTLVPIQVQYTIARTTILGLIGKGEQASQGFLSDVIVSGQFDAQRAYR</sequence>